<dbReference type="Proteomes" id="UP001187192">
    <property type="component" value="Unassembled WGS sequence"/>
</dbReference>
<feature type="region of interest" description="Disordered" evidence="1">
    <location>
        <begin position="1"/>
        <end position="26"/>
    </location>
</feature>
<name>A0AA88JDS5_FICCA</name>
<keyword evidence="3" id="KW-1185">Reference proteome</keyword>
<dbReference type="EMBL" id="BTGU01001019">
    <property type="protein sequence ID" value="GMN70070.1"/>
    <property type="molecule type" value="Genomic_DNA"/>
</dbReference>
<evidence type="ECO:0000313" key="2">
    <source>
        <dbReference type="EMBL" id="GMN70070.1"/>
    </source>
</evidence>
<dbReference type="AlphaFoldDB" id="A0AA88JDS5"/>
<protein>
    <submittedName>
        <fullName evidence="2">Uncharacterized protein</fullName>
    </submittedName>
</protein>
<reference evidence="2" key="1">
    <citation type="submission" date="2023-07" db="EMBL/GenBank/DDBJ databases">
        <title>draft genome sequence of fig (Ficus carica).</title>
        <authorList>
            <person name="Takahashi T."/>
            <person name="Nishimura K."/>
        </authorList>
    </citation>
    <scope>NUCLEOTIDE SEQUENCE</scope>
</reference>
<evidence type="ECO:0000256" key="1">
    <source>
        <dbReference type="SAM" id="MobiDB-lite"/>
    </source>
</evidence>
<sequence length="171" mass="18906">MTSPDLTGGRESLSANSLDGQSTSEWTRKKGCLGATPQIGRLRIRRGSLLCLHTRLPFPKSYAGPPTNSLRLEGFIAQKGRDAGSRRGKPNECQVSEKLIPTIDLIEPNGYCSTALKLTEPNSRYCTLFKSIRPVLLERPLTWQLTRLNGTQIGGDFSDEFHSFGQDRPIS</sequence>
<proteinExistence type="predicted"/>
<accession>A0AA88JDS5</accession>
<feature type="compositionally biased region" description="Polar residues" evidence="1">
    <location>
        <begin position="13"/>
        <end position="25"/>
    </location>
</feature>
<gene>
    <name evidence="2" type="ORF">TIFTF001_039114</name>
</gene>
<evidence type="ECO:0000313" key="3">
    <source>
        <dbReference type="Proteomes" id="UP001187192"/>
    </source>
</evidence>
<organism evidence="2 3">
    <name type="scientific">Ficus carica</name>
    <name type="common">Common fig</name>
    <dbReference type="NCBI Taxonomy" id="3494"/>
    <lineage>
        <taxon>Eukaryota</taxon>
        <taxon>Viridiplantae</taxon>
        <taxon>Streptophyta</taxon>
        <taxon>Embryophyta</taxon>
        <taxon>Tracheophyta</taxon>
        <taxon>Spermatophyta</taxon>
        <taxon>Magnoliopsida</taxon>
        <taxon>eudicotyledons</taxon>
        <taxon>Gunneridae</taxon>
        <taxon>Pentapetalae</taxon>
        <taxon>rosids</taxon>
        <taxon>fabids</taxon>
        <taxon>Rosales</taxon>
        <taxon>Moraceae</taxon>
        <taxon>Ficeae</taxon>
        <taxon>Ficus</taxon>
    </lineage>
</organism>
<comment type="caution">
    <text evidence="2">The sequence shown here is derived from an EMBL/GenBank/DDBJ whole genome shotgun (WGS) entry which is preliminary data.</text>
</comment>